<evidence type="ECO:0000313" key="2">
    <source>
        <dbReference type="EMBL" id="CAF2769609.1"/>
    </source>
</evidence>
<keyword evidence="3" id="KW-1185">Reference proteome</keyword>
<dbReference type="EMBL" id="HG994580">
    <property type="protein sequence ID" value="CAF2769609.1"/>
    <property type="molecule type" value="Genomic_DNA"/>
</dbReference>
<feature type="compositionally biased region" description="Basic and acidic residues" evidence="1">
    <location>
        <begin position="21"/>
        <end position="39"/>
    </location>
</feature>
<gene>
    <name evidence="2" type="ORF">LSAA_875</name>
</gene>
<reference evidence="2" key="1">
    <citation type="submission" date="2021-02" db="EMBL/GenBank/DDBJ databases">
        <authorList>
            <person name="Bekaert M."/>
        </authorList>
    </citation>
    <scope>NUCLEOTIDE SEQUENCE</scope>
    <source>
        <strain evidence="2">IoA-00</strain>
    </source>
</reference>
<evidence type="ECO:0000256" key="1">
    <source>
        <dbReference type="SAM" id="MobiDB-lite"/>
    </source>
</evidence>
<feature type="compositionally biased region" description="Polar residues" evidence="1">
    <location>
        <begin position="42"/>
        <end position="58"/>
    </location>
</feature>
<organism evidence="2 3">
    <name type="scientific">Lepeophtheirus salmonis</name>
    <name type="common">Salmon louse</name>
    <name type="synonym">Caligus salmonis</name>
    <dbReference type="NCBI Taxonomy" id="72036"/>
    <lineage>
        <taxon>Eukaryota</taxon>
        <taxon>Metazoa</taxon>
        <taxon>Ecdysozoa</taxon>
        <taxon>Arthropoda</taxon>
        <taxon>Crustacea</taxon>
        <taxon>Multicrustacea</taxon>
        <taxon>Hexanauplia</taxon>
        <taxon>Copepoda</taxon>
        <taxon>Siphonostomatoida</taxon>
        <taxon>Caligidae</taxon>
        <taxon>Lepeophtheirus</taxon>
    </lineage>
</organism>
<proteinExistence type="predicted"/>
<dbReference type="Proteomes" id="UP000675881">
    <property type="component" value="Chromosome 1"/>
</dbReference>
<protein>
    <submittedName>
        <fullName evidence="2">(salmon louse) hypothetical protein</fullName>
    </submittedName>
</protein>
<accession>A0A7R8CCI9</accession>
<name>A0A7R8CCI9_LEPSM</name>
<sequence>MSPSQTLGGSPVSAWYPNHLEPFRDTSENNTLVERKKGLNSEVYSPSGAPSTSCNNDNSKTRIAFQENMQLRSGRQRRPNQDFELGRLVKVMMAMAFVPHEVIVQVWEETINIEYSRNVDGEEEFDNFYEYIGKTNCHGRRSRPRIEHGLWNHFGRIQEGGKITNNAMEGFNIRKSKR</sequence>
<feature type="region of interest" description="Disordered" evidence="1">
    <location>
        <begin position="1"/>
        <end position="59"/>
    </location>
</feature>
<dbReference type="AlphaFoldDB" id="A0A7R8CCI9"/>
<evidence type="ECO:0000313" key="3">
    <source>
        <dbReference type="Proteomes" id="UP000675881"/>
    </source>
</evidence>